<dbReference type="InterPro" id="IPR011053">
    <property type="entry name" value="Single_hybrid_motif"/>
</dbReference>
<dbReference type="GO" id="GO:0003989">
    <property type="term" value="F:acetyl-CoA carboxylase activity"/>
    <property type="evidence" value="ECO:0007669"/>
    <property type="project" value="InterPro"/>
</dbReference>
<dbReference type="Proteomes" id="UP000307074">
    <property type="component" value="Chromosome"/>
</dbReference>
<protein>
    <recommendedName>
        <fullName evidence="2 8">Biotin carboxyl carrier protein of acetyl-CoA carboxylase</fullName>
    </recommendedName>
</protein>
<evidence type="ECO:0000313" key="17">
    <source>
        <dbReference type="Proteomes" id="UP000307074"/>
    </source>
</evidence>
<evidence type="ECO:0000313" key="12">
    <source>
        <dbReference type="EMBL" id="PBQ23591.1"/>
    </source>
</evidence>
<reference evidence="13 17" key="3">
    <citation type="submission" date="2018-07" db="EMBL/GenBank/DDBJ databases">
        <authorList>
            <person name="Feyereisen M."/>
        </authorList>
    </citation>
    <scope>NUCLEOTIDE SEQUENCE [LARGE SCALE GENOMIC DNA]</scope>
    <source>
        <strain evidence="13 17">UCCLBBS449</strain>
    </source>
</reference>
<dbReference type="InterPro" id="IPR001249">
    <property type="entry name" value="AcCoA_biotinCC"/>
</dbReference>
<dbReference type="PROSITE" id="PS00188">
    <property type="entry name" value="BIOTIN"/>
    <property type="match status" value="1"/>
</dbReference>
<dbReference type="Pfam" id="PF00364">
    <property type="entry name" value="Biotin_lipoyl"/>
    <property type="match status" value="1"/>
</dbReference>
<dbReference type="Proteomes" id="UP001164768">
    <property type="component" value="Chromosome"/>
</dbReference>
<keyword evidence="3 8" id="KW-0444">Lipid biosynthesis</keyword>
<dbReference type="PRINTS" id="PR01071">
    <property type="entry name" value="ACOABIOTINCC"/>
</dbReference>
<dbReference type="EMBL" id="CP113117">
    <property type="protein sequence ID" value="WAD01906.1"/>
    <property type="molecule type" value="Genomic_DNA"/>
</dbReference>
<dbReference type="InterPro" id="IPR050709">
    <property type="entry name" value="Biotin_Carboxyl_Carrier/Decarb"/>
</dbReference>
<feature type="domain" description="Lipoyl-binding" evidence="10">
    <location>
        <begin position="63"/>
        <end position="139"/>
    </location>
</feature>
<proteinExistence type="predicted"/>
<evidence type="ECO:0000256" key="1">
    <source>
        <dbReference type="ARBA" id="ARBA00005194"/>
    </source>
</evidence>
<evidence type="ECO:0000256" key="9">
    <source>
        <dbReference type="SAM" id="MobiDB-lite"/>
    </source>
</evidence>
<dbReference type="GO" id="GO:0009317">
    <property type="term" value="C:acetyl-CoA carboxylase complex"/>
    <property type="evidence" value="ECO:0007669"/>
    <property type="project" value="InterPro"/>
</dbReference>
<sequence>MKNEDIEHLLEKFDHSSLKDFHLVQDDFQLSLSKREDTNVPTPATIDQPTPEPAGETAKESVEPTITAPLVGVVYLAPAPEKPVFKQIGDHVEKGDVVCVVEAMKMINEVKSDLTGTLTKVLVTDGSMVEYDEPLLQIKPD</sequence>
<dbReference type="EMBL" id="QFDK01000007">
    <property type="protein sequence ID" value="TOZ04066.1"/>
    <property type="molecule type" value="Genomic_DNA"/>
</dbReference>
<evidence type="ECO:0000313" key="13">
    <source>
        <dbReference type="EMBL" id="QCZ53348.1"/>
    </source>
</evidence>
<dbReference type="Proteomes" id="UP000676478">
    <property type="component" value="Unassembled WGS sequence"/>
</dbReference>
<evidence type="ECO:0000313" key="15">
    <source>
        <dbReference type="EMBL" id="WAD01906.1"/>
    </source>
</evidence>
<dbReference type="PANTHER" id="PTHR45266">
    <property type="entry name" value="OXALOACETATE DECARBOXYLASE ALPHA CHAIN"/>
    <property type="match status" value="1"/>
</dbReference>
<dbReference type="RefSeq" id="WP_021742581.1">
    <property type="nucleotide sequence ID" value="NZ_BEWS01000007.1"/>
</dbReference>
<dbReference type="InterPro" id="IPR000089">
    <property type="entry name" value="Biotin_lipoyl"/>
</dbReference>
<reference evidence="11" key="5">
    <citation type="submission" date="2022-09" db="EMBL/GenBank/DDBJ databases">
        <title>Genome-inferred correspondence between phylogeny and metabolic traits in the wild Drosophila gut microbiome.</title>
        <authorList>
            <person name="Bueno E."/>
            <person name="Blow F."/>
            <person name="Douglas A.E."/>
        </authorList>
    </citation>
    <scope>NUCLEOTIDE SEQUENCE</scope>
    <source>
        <strain evidence="11">Dm-2019-70</strain>
    </source>
</reference>
<dbReference type="EMBL" id="JAERKF010000001">
    <property type="protein sequence ID" value="MBS1009373.1"/>
    <property type="molecule type" value="Genomic_DNA"/>
</dbReference>
<comment type="function">
    <text evidence="8">This protein is a component of the acetyl coenzyme A carboxylase complex; first, biotin carboxylase catalyzes the carboxylation of the carrier protein and then the transcarboxylase transfers the carboxyl group to form malonyl-CoA.</text>
</comment>
<accession>A0A0C1QAV9</accession>
<reference evidence="14" key="2">
    <citation type="submission" date="2018-05" db="EMBL/GenBank/DDBJ databases">
        <title>Genome Comparison of Lactic Acid Bacteria Isolated from non-Wheat Sourdough.</title>
        <authorList>
            <person name="Rice T."/>
            <person name="Axel C."/>
            <person name="Lynch K.M."/>
            <person name="Benz C."/>
            <person name="Arendt E.K."/>
            <person name="Coffey A."/>
        </authorList>
    </citation>
    <scope>NUCLEOTIDE SEQUENCE</scope>
    <source>
        <strain evidence="14">TR055</strain>
    </source>
</reference>
<dbReference type="EMBL" id="NVYO01000001">
    <property type="protein sequence ID" value="PBQ23591.1"/>
    <property type="molecule type" value="Genomic_DNA"/>
</dbReference>
<dbReference type="EMBL" id="CP031198">
    <property type="protein sequence ID" value="QCZ53348.1"/>
    <property type="molecule type" value="Genomic_DNA"/>
</dbReference>
<evidence type="ECO:0000313" key="11">
    <source>
        <dbReference type="EMBL" id="MBS1009373.1"/>
    </source>
</evidence>
<reference evidence="15" key="6">
    <citation type="submission" date="2022-11" db="EMBL/GenBank/DDBJ databases">
        <title>Whole genome sequence of Levilactobacillus brevis SMB091.</title>
        <authorList>
            <person name="Kim J.-M."/>
            <person name="Kim O.-C."/>
            <person name="Choi Y.H."/>
            <person name="Han N.S."/>
            <person name="Hurh B."/>
        </authorList>
    </citation>
    <scope>NUCLEOTIDE SEQUENCE</scope>
    <source>
        <strain evidence="15">SMB091</strain>
    </source>
</reference>
<dbReference type="CDD" id="cd06850">
    <property type="entry name" value="biotinyl_domain"/>
    <property type="match status" value="1"/>
</dbReference>
<dbReference type="SUPFAM" id="SSF51230">
    <property type="entry name" value="Single hybrid motif"/>
    <property type="match status" value="1"/>
</dbReference>
<evidence type="ECO:0000256" key="8">
    <source>
        <dbReference type="RuleBase" id="RU364072"/>
    </source>
</evidence>
<keyword evidence="7 8" id="KW-0092">Biotin</keyword>
<organism evidence="11 18">
    <name type="scientific">Levilactobacillus brevis</name>
    <name type="common">Lactobacillus brevis</name>
    <dbReference type="NCBI Taxonomy" id="1580"/>
    <lineage>
        <taxon>Bacteria</taxon>
        <taxon>Bacillati</taxon>
        <taxon>Bacillota</taxon>
        <taxon>Bacilli</taxon>
        <taxon>Lactobacillales</taxon>
        <taxon>Lactobacillaceae</taxon>
        <taxon>Levilactobacillus</taxon>
    </lineage>
</organism>
<evidence type="ECO:0000256" key="7">
    <source>
        <dbReference type="ARBA" id="ARBA00023267"/>
    </source>
</evidence>
<evidence type="ECO:0000259" key="10">
    <source>
        <dbReference type="PROSITE" id="PS50968"/>
    </source>
</evidence>
<evidence type="ECO:0000256" key="2">
    <source>
        <dbReference type="ARBA" id="ARBA00017562"/>
    </source>
</evidence>
<evidence type="ECO:0000313" key="18">
    <source>
        <dbReference type="Proteomes" id="UP000676478"/>
    </source>
</evidence>
<evidence type="ECO:0000256" key="5">
    <source>
        <dbReference type="ARBA" id="ARBA00023098"/>
    </source>
</evidence>
<feature type="compositionally biased region" description="Polar residues" evidence="9">
    <location>
        <begin position="39"/>
        <end position="48"/>
    </location>
</feature>
<dbReference type="GO" id="GO:0006633">
    <property type="term" value="P:fatty acid biosynthetic process"/>
    <property type="evidence" value="ECO:0007669"/>
    <property type="project" value="UniProtKB-UniPathway"/>
</dbReference>
<keyword evidence="5 8" id="KW-0443">Lipid metabolism</keyword>
<keyword evidence="4 8" id="KW-0276">Fatty acid metabolism</keyword>
<evidence type="ECO:0000256" key="3">
    <source>
        <dbReference type="ARBA" id="ARBA00022516"/>
    </source>
</evidence>
<dbReference type="UniPathway" id="UPA00094"/>
<dbReference type="GeneID" id="56992850"/>
<gene>
    <name evidence="12" type="ORF">CNR29_06015</name>
    <name evidence="14" type="ORF">DIS17_07735</name>
    <name evidence="11" type="ORF">JK167_00825</name>
    <name evidence="15" type="ORF">ORR04_01505</name>
    <name evidence="13" type="ORF">UCCLBBS449_1404</name>
</gene>
<dbReference type="PROSITE" id="PS50968">
    <property type="entry name" value="BIOTINYL_LIPOYL"/>
    <property type="match status" value="1"/>
</dbReference>
<keyword evidence="6 8" id="KW-0275">Fatty acid biosynthesis</keyword>
<feature type="region of interest" description="Disordered" evidence="9">
    <location>
        <begin position="32"/>
        <end position="62"/>
    </location>
</feature>
<dbReference type="InterPro" id="IPR001882">
    <property type="entry name" value="Biotin_BS"/>
</dbReference>
<dbReference type="OrthoDB" id="9811735at2"/>
<reference evidence="12 16" key="1">
    <citation type="submission" date="2017-09" db="EMBL/GenBank/DDBJ databases">
        <title>Genome sequence of Lactobacillus brevis D7.</title>
        <authorList>
            <person name="Kwon M.-S."/>
            <person name="Lim S.K."/>
            <person name="Choi H.-J."/>
        </authorList>
    </citation>
    <scope>NUCLEOTIDE SEQUENCE [LARGE SCALE GENOMIC DNA]</scope>
    <source>
        <strain evidence="12 16">D7</strain>
    </source>
</reference>
<comment type="pathway">
    <text evidence="1 8">Lipid metabolism; fatty acid biosynthesis.</text>
</comment>
<evidence type="ECO:0000313" key="14">
    <source>
        <dbReference type="EMBL" id="TOZ04066.1"/>
    </source>
</evidence>
<dbReference type="Gene3D" id="2.40.50.100">
    <property type="match status" value="1"/>
</dbReference>
<evidence type="ECO:0000256" key="4">
    <source>
        <dbReference type="ARBA" id="ARBA00022832"/>
    </source>
</evidence>
<name>A0A0C1QAV9_LEVBR</name>
<dbReference type="Proteomes" id="UP000785759">
    <property type="component" value="Unassembled WGS sequence"/>
</dbReference>
<dbReference type="AlphaFoldDB" id="A0A0C1QAV9"/>
<evidence type="ECO:0000256" key="6">
    <source>
        <dbReference type="ARBA" id="ARBA00023160"/>
    </source>
</evidence>
<evidence type="ECO:0000313" key="16">
    <source>
        <dbReference type="Proteomes" id="UP000217918"/>
    </source>
</evidence>
<dbReference type="PANTHER" id="PTHR45266:SF3">
    <property type="entry name" value="OXALOACETATE DECARBOXYLASE ALPHA CHAIN"/>
    <property type="match status" value="1"/>
</dbReference>
<dbReference type="Proteomes" id="UP000217918">
    <property type="component" value="Unassembled WGS sequence"/>
</dbReference>
<reference evidence="11" key="4">
    <citation type="submission" date="2020-12" db="EMBL/GenBank/DDBJ databases">
        <authorList>
            <person name="Mcmullen J.G."/>
        </authorList>
    </citation>
    <scope>NUCLEOTIDE SEQUENCE</scope>
    <source>
        <strain evidence="11">Dm-2019-70</strain>
    </source>
</reference>